<evidence type="ECO:0000259" key="1">
    <source>
        <dbReference type="PROSITE" id="PS50943"/>
    </source>
</evidence>
<dbReference type="InterPro" id="IPR010982">
    <property type="entry name" value="Lambda_DNA-bd_dom_sf"/>
</dbReference>
<dbReference type="CDD" id="cd00093">
    <property type="entry name" value="HTH_XRE"/>
    <property type="match status" value="1"/>
</dbReference>
<evidence type="ECO:0000313" key="2">
    <source>
        <dbReference type="EMBL" id="TDN83006.1"/>
    </source>
</evidence>
<name>A0A4R6FN26_9SPHN</name>
<accession>A0A4R6FN26</accession>
<reference evidence="2 3" key="1">
    <citation type="submission" date="2019-03" db="EMBL/GenBank/DDBJ databases">
        <title>Genomic Encyclopedia of Type Strains, Phase IV (KMG-IV): sequencing the most valuable type-strain genomes for metagenomic binning, comparative biology and taxonomic classification.</title>
        <authorList>
            <person name="Goeker M."/>
        </authorList>
    </citation>
    <scope>NUCLEOTIDE SEQUENCE [LARGE SCALE GENOMIC DNA]</scope>
    <source>
        <strain evidence="2 3">DSM 25059</strain>
    </source>
</reference>
<gene>
    <name evidence="2" type="ORF">EV664_105204</name>
</gene>
<feature type="domain" description="HTH cro/C1-type" evidence="1">
    <location>
        <begin position="18"/>
        <end position="40"/>
    </location>
</feature>
<dbReference type="EMBL" id="SNWD01000005">
    <property type="protein sequence ID" value="TDN83006.1"/>
    <property type="molecule type" value="Genomic_DNA"/>
</dbReference>
<proteinExistence type="predicted"/>
<evidence type="ECO:0000313" key="3">
    <source>
        <dbReference type="Proteomes" id="UP000295493"/>
    </source>
</evidence>
<sequence>MMTLAGYKIRCFRTDRPRKLSRDELGRMIGVPRSTITGWEIEGKRAKPDLMNELARREICSHADWYEPAPVEEPALARR</sequence>
<organism evidence="2 3">
    <name type="scientific">Stakelama pacifica</name>
    <dbReference type="NCBI Taxonomy" id="517720"/>
    <lineage>
        <taxon>Bacteria</taxon>
        <taxon>Pseudomonadati</taxon>
        <taxon>Pseudomonadota</taxon>
        <taxon>Alphaproteobacteria</taxon>
        <taxon>Sphingomonadales</taxon>
        <taxon>Sphingomonadaceae</taxon>
        <taxon>Stakelama</taxon>
    </lineage>
</organism>
<dbReference type="OrthoDB" id="7282835at2"/>
<dbReference type="RefSeq" id="WP_133495540.1">
    <property type="nucleotide sequence ID" value="NZ_BMLU01000005.1"/>
</dbReference>
<keyword evidence="3" id="KW-1185">Reference proteome</keyword>
<dbReference type="GO" id="GO:0003677">
    <property type="term" value="F:DNA binding"/>
    <property type="evidence" value="ECO:0007669"/>
    <property type="project" value="InterPro"/>
</dbReference>
<comment type="caution">
    <text evidence="2">The sequence shown here is derived from an EMBL/GenBank/DDBJ whole genome shotgun (WGS) entry which is preliminary data.</text>
</comment>
<dbReference type="Gene3D" id="1.10.260.40">
    <property type="entry name" value="lambda repressor-like DNA-binding domains"/>
    <property type="match status" value="1"/>
</dbReference>
<dbReference type="AlphaFoldDB" id="A0A4R6FN26"/>
<dbReference type="Proteomes" id="UP000295493">
    <property type="component" value="Unassembled WGS sequence"/>
</dbReference>
<dbReference type="SUPFAM" id="SSF47413">
    <property type="entry name" value="lambda repressor-like DNA-binding domains"/>
    <property type="match status" value="1"/>
</dbReference>
<dbReference type="PROSITE" id="PS50943">
    <property type="entry name" value="HTH_CROC1"/>
    <property type="match status" value="1"/>
</dbReference>
<dbReference type="InterPro" id="IPR001387">
    <property type="entry name" value="Cro/C1-type_HTH"/>
</dbReference>
<protein>
    <submittedName>
        <fullName evidence="2">Helix-turn-helix protein</fullName>
    </submittedName>
</protein>
<dbReference type="Pfam" id="PF01381">
    <property type="entry name" value="HTH_3"/>
    <property type="match status" value="1"/>
</dbReference>